<evidence type="ECO:0000313" key="1">
    <source>
        <dbReference type="EMBL" id="TID17020.1"/>
    </source>
</evidence>
<protein>
    <submittedName>
        <fullName evidence="1">Gag polymerase env protein</fullName>
    </submittedName>
</protein>
<evidence type="ECO:0000313" key="2">
    <source>
        <dbReference type="Proteomes" id="UP000298493"/>
    </source>
</evidence>
<name>A0A4Z1P8P2_9PEZI</name>
<gene>
    <name evidence="1" type="ORF">E6O75_ATG09786</name>
</gene>
<dbReference type="EMBL" id="SNSC02000017">
    <property type="protein sequence ID" value="TID17020.1"/>
    <property type="molecule type" value="Genomic_DNA"/>
</dbReference>
<accession>A0A4Z1P8P2</accession>
<reference evidence="1 2" key="1">
    <citation type="submission" date="2019-04" db="EMBL/GenBank/DDBJ databases">
        <title>High contiguity whole genome sequence and gene annotation resource for two Venturia nashicola isolates.</title>
        <authorList>
            <person name="Prokchorchik M."/>
            <person name="Won K."/>
            <person name="Lee Y."/>
            <person name="Choi E.D."/>
            <person name="Segonzac C."/>
            <person name="Sohn K.H."/>
        </authorList>
    </citation>
    <scope>NUCLEOTIDE SEQUENCE [LARGE SCALE GENOMIC DNA]</scope>
    <source>
        <strain evidence="1 2">PRI2</strain>
    </source>
</reference>
<organism evidence="1 2">
    <name type="scientific">Venturia nashicola</name>
    <dbReference type="NCBI Taxonomy" id="86259"/>
    <lineage>
        <taxon>Eukaryota</taxon>
        <taxon>Fungi</taxon>
        <taxon>Dikarya</taxon>
        <taxon>Ascomycota</taxon>
        <taxon>Pezizomycotina</taxon>
        <taxon>Dothideomycetes</taxon>
        <taxon>Pleosporomycetidae</taxon>
        <taxon>Venturiales</taxon>
        <taxon>Venturiaceae</taxon>
        <taxon>Venturia</taxon>
    </lineage>
</organism>
<dbReference type="AlphaFoldDB" id="A0A4Z1P8P2"/>
<dbReference type="Proteomes" id="UP000298493">
    <property type="component" value="Unassembled WGS sequence"/>
</dbReference>
<keyword evidence="2" id="KW-1185">Reference proteome</keyword>
<sequence>MQHYMDSKQGADQSTVSFNSYLMGLESQLDEPYTETQLRNHLWCKLRPEIRDYPQMGHYANNCKEPKKEREIAELASDQYYDPAGNESASP</sequence>
<proteinExistence type="predicted"/>
<comment type="caution">
    <text evidence="1">The sequence shown here is derived from an EMBL/GenBank/DDBJ whole genome shotgun (WGS) entry which is preliminary data.</text>
</comment>